<dbReference type="InterPro" id="IPR024079">
    <property type="entry name" value="MetalloPept_cat_dom_sf"/>
</dbReference>
<dbReference type="PROSITE" id="PS51885">
    <property type="entry name" value="NEPRILYSIN"/>
    <property type="match status" value="1"/>
</dbReference>
<name>A0ABV6PB64_9MICC</name>
<evidence type="ECO:0000313" key="10">
    <source>
        <dbReference type="EMBL" id="MFC0582361.1"/>
    </source>
</evidence>
<proteinExistence type="inferred from homology"/>
<feature type="domain" description="Peptidase M13 C-terminal" evidence="8">
    <location>
        <begin position="447"/>
        <end position="648"/>
    </location>
</feature>
<dbReference type="EMBL" id="JBHLUB010000030">
    <property type="protein sequence ID" value="MFC0582361.1"/>
    <property type="molecule type" value="Genomic_DNA"/>
</dbReference>
<evidence type="ECO:0000256" key="5">
    <source>
        <dbReference type="ARBA" id="ARBA00022801"/>
    </source>
</evidence>
<keyword evidence="11" id="KW-1185">Reference proteome</keyword>
<evidence type="ECO:0000259" key="9">
    <source>
        <dbReference type="Pfam" id="PF05649"/>
    </source>
</evidence>
<dbReference type="InterPro" id="IPR018497">
    <property type="entry name" value="Peptidase_M13_C"/>
</dbReference>
<dbReference type="Gene3D" id="1.10.1380.10">
    <property type="entry name" value="Neutral endopeptidase , domain2"/>
    <property type="match status" value="1"/>
</dbReference>
<dbReference type="PRINTS" id="PR00786">
    <property type="entry name" value="NEPRILYSIN"/>
</dbReference>
<dbReference type="PANTHER" id="PTHR11733">
    <property type="entry name" value="ZINC METALLOPROTEASE FAMILY M13 NEPRILYSIN-RELATED"/>
    <property type="match status" value="1"/>
</dbReference>
<protein>
    <submittedName>
        <fullName evidence="10">M13 family metallopeptidase</fullName>
    </submittedName>
</protein>
<dbReference type="InterPro" id="IPR042089">
    <property type="entry name" value="Peptidase_M13_dom_2"/>
</dbReference>
<feature type="domain" description="Peptidase M13 N-terminal" evidence="9">
    <location>
        <begin position="19"/>
        <end position="396"/>
    </location>
</feature>
<evidence type="ECO:0000259" key="8">
    <source>
        <dbReference type="Pfam" id="PF01431"/>
    </source>
</evidence>
<keyword evidence="5" id="KW-0378">Hydrolase</keyword>
<evidence type="ECO:0000256" key="3">
    <source>
        <dbReference type="ARBA" id="ARBA00022670"/>
    </source>
</evidence>
<accession>A0ABV6PB64</accession>
<dbReference type="Pfam" id="PF01431">
    <property type="entry name" value="Peptidase_M13"/>
    <property type="match status" value="1"/>
</dbReference>
<dbReference type="CDD" id="cd08662">
    <property type="entry name" value="M13"/>
    <property type="match status" value="1"/>
</dbReference>
<keyword evidence="7" id="KW-0482">Metalloprotease</keyword>
<reference evidence="10 11" key="1">
    <citation type="submission" date="2024-09" db="EMBL/GenBank/DDBJ databases">
        <authorList>
            <person name="Sun Q."/>
            <person name="Mori K."/>
        </authorList>
    </citation>
    <scope>NUCLEOTIDE SEQUENCE [LARGE SCALE GENOMIC DNA]</scope>
    <source>
        <strain evidence="10 11">NCAIM B.02604</strain>
    </source>
</reference>
<comment type="caution">
    <text evidence="10">The sequence shown here is derived from an EMBL/GenBank/DDBJ whole genome shotgun (WGS) entry which is preliminary data.</text>
</comment>
<comment type="similarity">
    <text evidence="2">Belongs to the peptidase M13 family.</text>
</comment>
<dbReference type="RefSeq" id="WP_377459461.1">
    <property type="nucleotide sequence ID" value="NZ_JBHLUB010000030.1"/>
</dbReference>
<keyword evidence="4" id="KW-0479">Metal-binding</keyword>
<evidence type="ECO:0000256" key="7">
    <source>
        <dbReference type="ARBA" id="ARBA00023049"/>
    </source>
</evidence>
<evidence type="ECO:0000313" key="11">
    <source>
        <dbReference type="Proteomes" id="UP001589862"/>
    </source>
</evidence>
<evidence type="ECO:0000256" key="2">
    <source>
        <dbReference type="ARBA" id="ARBA00007357"/>
    </source>
</evidence>
<keyword evidence="3" id="KW-0645">Protease</keyword>
<sequence>MTDTIVDPLTAHADNSVRPQDDLYRHINGSWLANHQIPADQGSYGSFIELRDASIEAVKELAEEAITAVADGNATDVQARIAKLYGSFMNEDAVEAAGANPIQPVLQRIDTATTAGQLARILGELAKAGVPSPFAAGSMQDAGDTSRILWHLIQGGLGLPDESYYRDEQYAQAQSGYRQLLTTLFQLGGVENPSATAESVYALEEKMAAHHWDRVKLRDAHARYNLMTREQVIESFPVLADWLAGAGLDEKLTAEMVVWQPDYLVALNELFTDENLDDFKAWAKAAALRSFAPYLSGAFVDANFDFYGKQLAGTEQLRERYKRGVDLINGGLGEDVAQLYVAKHFPAGHKAAMDELVDMLIKAYHNSISSLEWMSPETRERALEKLGTFRPMVGYPVKWIDYSSVELSDDLVANVMAVNAFEFERDVAKIEDGPDPEEWHMTPQTVNAYYAPLENAIVFPAAILQQPFFHPDRDAAYNYGAIGAVIGHEIGHGFDDQGSKYGGDGVLRDWWTDADREAFTERTKVLIDQYAALEPAETPGSYVNGELTLGENIGDLGGLGIAYQAYQLHLAEVGEEPSAENDKKFFAAWAECWRQLTRPETMKVRLATDPHSPNEFRCNQIVKNLDAFHEAFQTQPGDGLWMDPAERVTIW</sequence>
<dbReference type="SUPFAM" id="SSF55486">
    <property type="entry name" value="Metalloproteases ('zincins'), catalytic domain"/>
    <property type="match status" value="1"/>
</dbReference>
<dbReference type="Gene3D" id="3.40.390.10">
    <property type="entry name" value="Collagenase (Catalytic Domain)"/>
    <property type="match status" value="1"/>
</dbReference>
<organism evidence="10 11">
    <name type="scientific">Micrococcoides hystricis</name>
    <dbReference type="NCBI Taxonomy" id="1572761"/>
    <lineage>
        <taxon>Bacteria</taxon>
        <taxon>Bacillati</taxon>
        <taxon>Actinomycetota</taxon>
        <taxon>Actinomycetes</taxon>
        <taxon>Micrococcales</taxon>
        <taxon>Micrococcaceae</taxon>
        <taxon>Micrococcoides</taxon>
    </lineage>
</organism>
<evidence type="ECO:0000256" key="6">
    <source>
        <dbReference type="ARBA" id="ARBA00022833"/>
    </source>
</evidence>
<keyword evidence="6" id="KW-0862">Zinc</keyword>
<dbReference type="InterPro" id="IPR000718">
    <property type="entry name" value="Peptidase_M13"/>
</dbReference>
<dbReference type="Pfam" id="PF05649">
    <property type="entry name" value="Peptidase_M13_N"/>
    <property type="match status" value="1"/>
</dbReference>
<evidence type="ECO:0000256" key="1">
    <source>
        <dbReference type="ARBA" id="ARBA00001947"/>
    </source>
</evidence>
<gene>
    <name evidence="10" type="ORF">ACFFFR_08215</name>
</gene>
<comment type="cofactor">
    <cofactor evidence="1">
        <name>Zn(2+)</name>
        <dbReference type="ChEBI" id="CHEBI:29105"/>
    </cofactor>
</comment>
<dbReference type="InterPro" id="IPR008753">
    <property type="entry name" value="Peptidase_M13_N"/>
</dbReference>
<evidence type="ECO:0000256" key="4">
    <source>
        <dbReference type="ARBA" id="ARBA00022723"/>
    </source>
</evidence>
<dbReference type="PANTHER" id="PTHR11733:SF167">
    <property type="entry name" value="FI17812P1-RELATED"/>
    <property type="match status" value="1"/>
</dbReference>
<dbReference type="Proteomes" id="UP001589862">
    <property type="component" value="Unassembled WGS sequence"/>
</dbReference>